<dbReference type="InterPro" id="IPR022742">
    <property type="entry name" value="Hydrolase_4"/>
</dbReference>
<dbReference type="EMBL" id="BARU01013576">
    <property type="protein sequence ID" value="GAH38430.1"/>
    <property type="molecule type" value="Genomic_DNA"/>
</dbReference>
<organism evidence="2">
    <name type="scientific">marine sediment metagenome</name>
    <dbReference type="NCBI Taxonomy" id="412755"/>
    <lineage>
        <taxon>unclassified sequences</taxon>
        <taxon>metagenomes</taxon>
        <taxon>ecological metagenomes</taxon>
    </lineage>
</organism>
<feature type="non-terminal residue" evidence="2">
    <location>
        <position position="107"/>
    </location>
</feature>
<sequence length="107" mass="12740">MQKLEYDDYWFNYVFKTDPQEIKNAVKEEYITSQGLKIHLDIYDKKEPLDNTVIFIPGTAMYSRFYAEFCYNLFQKGFRVVIPDMRGHGLSEGTRGHFTMEEFTKNT</sequence>
<dbReference type="AlphaFoldDB" id="X1G0T9"/>
<proteinExistence type="predicted"/>
<dbReference type="Gene3D" id="3.40.50.1820">
    <property type="entry name" value="alpha/beta hydrolase"/>
    <property type="match status" value="1"/>
</dbReference>
<evidence type="ECO:0000259" key="1">
    <source>
        <dbReference type="Pfam" id="PF12146"/>
    </source>
</evidence>
<dbReference type="SUPFAM" id="SSF53474">
    <property type="entry name" value="alpha/beta-Hydrolases"/>
    <property type="match status" value="1"/>
</dbReference>
<evidence type="ECO:0000313" key="2">
    <source>
        <dbReference type="EMBL" id="GAH38430.1"/>
    </source>
</evidence>
<comment type="caution">
    <text evidence="2">The sequence shown here is derived from an EMBL/GenBank/DDBJ whole genome shotgun (WGS) entry which is preliminary data.</text>
</comment>
<feature type="domain" description="Serine aminopeptidase S33" evidence="1">
    <location>
        <begin position="50"/>
        <end position="99"/>
    </location>
</feature>
<accession>X1G0T9</accession>
<protein>
    <recommendedName>
        <fullName evidence="1">Serine aminopeptidase S33 domain-containing protein</fullName>
    </recommendedName>
</protein>
<reference evidence="2" key="1">
    <citation type="journal article" date="2014" name="Front. Microbiol.">
        <title>High frequency of phylogenetically diverse reductive dehalogenase-homologous genes in deep subseafloor sedimentary metagenomes.</title>
        <authorList>
            <person name="Kawai M."/>
            <person name="Futagami T."/>
            <person name="Toyoda A."/>
            <person name="Takaki Y."/>
            <person name="Nishi S."/>
            <person name="Hori S."/>
            <person name="Arai W."/>
            <person name="Tsubouchi T."/>
            <person name="Morono Y."/>
            <person name="Uchiyama I."/>
            <person name="Ito T."/>
            <person name="Fujiyama A."/>
            <person name="Inagaki F."/>
            <person name="Takami H."/>
        </authorList>
    </citation>
    <scope>NUCLEOTIDE SEQUENCE</scope>
    <source>
        <strain evidence="2">Expedition CK06-06</strain>
    </source>
</reference>
<dbReference type="InterPro" id="IPR029058">
    <property type="entry name" value="AB_hydrolase_fold"/>
</dbReference>
<gene>
    <name evidence="2" type="ORF">S03H2_24437</name>
</gene>
<name>X1G0T9_9ZZZZ</name>
<dbReference type="Pfam" id="PF12146">
    <property type="entry name" value="Hydrolase_4"/>
    <property type="match status" value="1"/>
</dbReference>